<proteinExistence type="predicted"/>
<evidence type="ECO:0000259" key="1">
    <source>
        <dbReference type="Pfam" id="PF00665"/>
    </source>
</evidence>
<dbReference type="Pfam" id="PF00665">
    <property type="entry name" value="rve"/>
    <property type="match status" value="1"/>
</dbReference>
<gene>
    <name evidence="2" type="ORF">CIK79_00385</name>
</gene>
<dbReference type="InterPro" id="IPR012337">
    <property type="entry name" value="RNaseH-like_sf"/>
</dbReference>
<dbReference type="Proteomes" id="UP000218377">
    <property type="component" value="Unassembled WGS sequence"/>
</dbReference>
<dbReference type="SUPFAM" id="SSF53098">
    <property type="entry name" value="Ribonuclease H-like"/>
    <property type="match status" value="1"/>
</dbReference>
<dbReference type="Gene3D" id="3.30.420.10">
    <property type="entry name" value="Ribonuclease H-like superfamily/Ribonuclease H"/>
    <property type="match status" value="1"/>
</dbReference>
<evidence type="ECO:0000313" key="2">
    <source>
        <dbReference type="EMBL" id="PCC16888.1"/>
    </source>
</evidence>
<organism evidence="2 3">
    <name type="scientific">Brevibacterium aurantiacum</name>
    <dbReference type="NCBI Taxonomy" id="273384"/>
    <lineage>
        <taxon>Bacteria</taxon>
        <taxon>Bacillati</taxon>
        <taxon>Actinomycetota</taxon>
        <taxon>Actinomycetes</taxon>
        <taxon>Micrococcales</taxon>
        <taxon>Brevibacteriaceae</taxon>
        <taxon>Brevibacterium</taxon>
    </lineage>
</organism>
<dbReference type="InterPro" id="IPR050900">
    <property type="entry name" value="Transposase_IS3/IS150/IS904"/>
</dbReference>
<accession>A0A2A3WZN2</accession>
<dbReference type="GO" id="GO:0015074">
    <property type="term" value="P:DNA integration"/>
    <property type="evidence" value="ECO:0007669"/>
    <property type="project" value="InterPro"/>
</dbReference>
<evidence type="ECO:0000313" key="3">
    <source>
        <dbReference type="Proteomes" id="UP000218377"/>
    </source>
</evidence>
<name>A0A2A3WZN2_BREAU</name>
<dbReference type="AlphaFoldDB" id="A0A2A3WZN2"/>
<dbReference type="PANTHER" id="PTHR46889:SF4">
    <property type="entry name" value="TRANSPOSASE INSO FOR INSERTION SEQUENCE ELEMENT IS911B-RELATED"/>
    <property type="match status" value="1"/>
</dbReference>
<feature type="domain" description="Integrase catalytic" evidence="1">
    <location>
        <begin position="1"/>
        <end position="56"/>
    </location>
</feature>
<protein>
    <recommendedName>
        <fullName evidence="1">Integrase catalytic domain-containing protein</fullName>
    </recommendedName>
</protein>
<sequence length="64" mass="7016">MYLCAVKDAYSSRIVGYSISSRMKARLAVDALEMAVTRRGDVAGCVTHSDYAEVFVNPRNPCLS</sequence>
<dbReference type="EMBL" id="NRGX01000001">
    <property type="protein sequence ID" value="PCC16888.1"/>
    <property type="molecule type" value="Genomic_DNA"/>
</dbReference>
<reference evidence="2 3" key="1">
    <citation type="journal article" date="2017" name="Elife">
        <title>Extensive horizontal gene transfer in cheese-associated bacteria.</title>
        <authorList>
            <person name="Bonham K.S."/>
            <person name="Wolfe B.E."/>
            <person name="Dutton R.J."/>
        </authorList>
    </citation>
    <scope>NUCLEOTIDE SEQUENCE [LARGE SCALE GENOMIC DNA]</scope>
    <source>
        <strain evidence="2 3">JB5</strain>
    </source>
</reference>
<comment type="caution">
    <text evidence="2">The sequence shown here is derived from an EMBL/GenBank/DDBJ whole genome shotgun (WGS) entry which is preliminary data.</text>
</comment>
<dbReference type="InterPro" id="IPR036397">
    <property type="entry name" value="RNaseH_sf"/>
</dbReference>
<dbReference type="PANTHER" id="PTHR46889">
    <property type="entry name" value="TRANSPOSASE INSF FOR INSERTION SEQUENCE IS3B-RELATED"/>
    <property type="match status" value="1"/>
</dbReference>
<dbReference type="GO" id="GO:0003676">
    <property type="term" value="F:nucleic acid binding"/>
    <property type="evidence" value="ECO:0007669"/>
    <property type="project" value="InterPro"/>
</dbReference>
<dbReference type="InterPro" id="IPR001584">
    <property type="entry name" value="Integrase_cat-core"/>
</dbReference>